<dbReference type="GO" id="GO:0016874">
    <property type="term" value="F:ligase activity"/>
    <property type="evidence" value="ECO:0007669"/>
    <property type="project" value="UniProtKB-KW"/>
</dbReference>
<comment type="similarity">
    <text evidence="8">Belongs to the QueC family.</text>
</comment>
<organism evidence="11 12">
    <name type="scientific">Pontibacter korlensis</name>
    <dbReference type="NCBI Taxonomy" id="400092"/>
    <lineage>
        <taxon>Bacteria</taxon>
        <taxon>Pseudomonadati</taxon>
        <taxon>Bacteroidota</taxon>
        <taxon>Cytophagia</taxon>
        <taxon>Cytophagales</taxon>
        <taxon>Hymenobacteraceae</taxon>
        <taxon>Pontibacter</taxon>
    </lineage>
</organism>
<sequence length="210" mass="23571">MSNKDGVLLASGGLDSTTLAYWLLNEGIDFVPLFIKYGQHCAKTELETLKKVLPVSHANKIEIIDIQSVYQKSTSRFIKPANLWEEEVNADDLYIPYRNVLLLTIGATFAQTLGYSNVYSAFINSNHAKEIDCSNEFFQKMEDMLVDYGSVKIHMPFRYFSKYEVAKIGINLGAQIGYTFSCQASPEIPCGACPNCVDRLEALRKIETEA</sequence>
<dbReference type="PANTHER" id="PTHR42914:SF1">
    <property type="entry name" value="7-CYANO-7-DEAZAGUANINE SYNTHASE"/>
    <property type="match status" value="1"/>
</dbReference>
<dbReference type="KEGG" id="pko:PKOR_16325"/>
<keyword evidence="2" id="KW-0436">Ligase</keyword>
<evidence type="ECO:0000256" key="2">
    <source>
        <dbReference type="ARBA" id="ARBA00022598"/>
    </source>
</evidence>
<dbReference type="SUPFAM" id="SSF52402">
    <property type="entry name" value="Adenine nucleotide alpha hydrolases-like"/>
    <property type="match status" value="1"/>
</dbReference>
<dbReference type="RefSeq" id="WP_046312145.1">
    <property type="nucleotide sequence ID" value="NZ_CBCSCY010000029.1"/>
</dbReference>
<evidence type="ECO:0000313" key="12">
    <source>
        <dbReference type="Proteomes" id="UP000033109"/>
    </source>
</evidence>
<protein>
    <recommendedName>
        <fullName evidence="9">7-cyano-7-deazaguanine synthase</fullName>
        <ecNumber evidence="9">6.3.4.20</ecNumber>
    </recommendedName>
</protein>
<keyword evidence="4" id="KW-0547">Nucleotide-binding</keyword>
<keyword evidence="6" id="KW-0862">Zinc</keyword>
<evidence type="ECO:0000256" key="10">
    <source>
        <dbReference type="ARBA" id="ARBA00047890"/>
    </source>
</evidence>
<reference evidence="11 12" key="1">
    <citation type="journal article" date="2015" name="Sci. Rep.">
        <title>Unraveling adaptation of Pontibacter korlensis to radiation and infertility in desert through complete genome and comparative transcriptomic analysis.</title>
        <authorList>
            <person name="Dai J."/>
            <person name="Dai W."/>
            <person name="Qiu C."/>
            <person name="Yang Z."/>
            <person name="Zhang Y."/>
            <person name="Zhou M."/>
            <person name="Zhang L."/>
            <person name="Fang C."/>
            <person name="Gao Q."/>
            <person name="Yang Q."/>
            <person name="Li X."/>
            <person name="Wang Z."/>
            <person name="Wang Z."/>
            <person name="Jia Z."/>
            <person name="Chen X."/>
        </authorList>
    </citation>
    <scope>NUCLEOTIDE SEQUENCE [LARGE SCALE GENOMIC DNA]</scope>
    <source>
        <strain evidence="11 12">X14-1T</strain>
    </source>
</reference>
<dbReference type="GO" id="GO:0046872">
    <property type="term" value="F:metal ion binding"/>
    <property type="evidence" value="ECO:0007669"/>
    <property type="project" value="UniProtKB-KW"/>
</dbReference>
<keyword evidence="12" id="KW-1185">Reference proteome</keyword>
<dbReference type="Gene3D" id="3.40.50.620">
    <property type="entry name" value="HUPs"/>
    <property type="match status" value="1"/>
</dbReference>
<evidence type="ECO:0000256" key="7">
    <source>
        <dbReference type="ARBA" id="ARBA00022840"/>
    </source>
</evidence>
<dbReference type="Proteomes" id="UP000033109">
    <property type="component" value="Chromosome"/>
</dbReference>
<accession>A0A0E3UYD1</accession>
<keyword evidence="3" id="KW-0479">Metal-binding</keyword>
<dbReference type="OrthoDB" id="1426978at2"/>
<evidence type="ECO:0000256" key="6">
    <source>
        <dbReference type="ARBA" id="ARBA00022833"/>
    </source>
</evidence>
<evidence type="ECO:0000256" key="5">
    <source>
        <dbReference type="ARBA" id="ARBA00022785"/>
    </source>
</evidence>
<comment type="catalytic activity">
    <reaction evidence="10">
        <text>7-carboxy-7-carbaguanine + NH4(+) + 2 ATP = 7-cyano-7-carbaguanine + 2 AMP + 2 diphosphate + 2 H(+)</text>
        <dbReference type="Rhea" id="RHEA:27982"/>
        <dbReference type="ChEBI" id="CHEBI:15378"/>
        <dbReference type="ChEBI" id="CHEBI:28938"/>
        <dbReference type="ChEBI" id="CHEBI:30616"/>
        <dbReference type="ChEBI" id="CHEBI:33019"/>
        <dbReference type="ChEBI" id="CHEBI:45075"/>
        <dbReference type="ChEBI" id="CHEBI:61036"/>
        <dbReference type="ChEBI" id="CHEBI:456215"/>
        <dbReference type="EC" id="6.3.4.20"/>
    </reaction>
</comment>
<dbReference type="EC" id="6.3.4.20" evidence="9"/>
<name>A0A0E3UYD1_9BACT</name>
<dbReference type="InterPro" id="IPR018317">
    <property type="entry name" value="QueC"/>
</dbReference>
<evidence type="ECO:0000256" key="8">
    <source>
        <dbReference type="ARBA" id="ARBA00037993"/>
    </source>
</evidence>
<proteinExistence type="inferred from homology"/>
<dbReference type="AlphaFoldDB" id="A0A0E3UYD1"/>
<dbReference type="GO" id="GO:0008616">
    <property type="term" value="P:tRNA queuosine(34) biosynthetic process"/>
    <property type="evidence" value="ECO:0007669"/>
    <property type="project" value="UniProtKB-KW"/>
</dbReference>
<evidence type="ECO:0000313" key="11">
    <source>
        <dbReference type="EMBL" id="AKD04366.1"/>
    </source>
</evidence>
<dbReference type="PIRSF" id="PIRSF006293">
    <property type="entry name" value="ExsB"/>
    <property type="match status" value="1"/>
</dbReference>
<gene>
    <name evidence="11" type="ORF">PKOR_16325</name>
</gene>
<comment type="pathway">
    <text evidence="1">Purine metabolism; 7-cyano-7-deazaguanine biosynthesis.</text>
</comment>
<evidence type="ECO:0000256" key="9">
    <source>
        <dbReference type="ARBA" id="ARBA00039149"/>
    </source>
</evidence>
<dbReference type="STRING" id="400092.PKOR_16325"/>
<dbReference type="HOGENOM" id="CLU_081854_1_0_10"/>
<keyword evidence="5" id="KW-0671">Queuosine biosynthesis</keyword>
<dbReference type="PANTHER" id="PTHR42914">
    <property type="entry name" value="7-CYANO-7-DEAZAGUANINE SYNTHASE"/>
    <property type="match status" value="1"/>
</dbReference>
<dbReference type="PATRIC" id="fig|400092.3.peg.3579"/>
<dbReference type="EMBL" id="CP009621">
    <property type="protein sequence ID" value="AKD04366.1"/>
    <property type="molecule type" value="Genomic_DNA"/>
</dbReference>
<dbReference type="InterPro" id="IPR014729">
    <property type="entry name" value="Rossmann-like_a/b/a_fold"/>
</dbReference>
<dbReference type="Pfam" id="PF06508">
    <property type="entry name" value="QueC"/>
    <property type="match status" value="1"/>
</dbReference>
<keyword evidence="7" id="KW-0067">ATP-binding</keyword>
<evidence type="ECO:0000256" key="1">
    <source>
        <dbReference type="ARBA" id="ARBA00005061"/>
    </source>
</evidence>
<dbReference type="GO" id="GO:0005524">
    <property type="term" value="F:ATP binding"/>
    <property type="evidence" value="ECO:0007669"/>
    <property type="project" value="UniProtKB-KW"/>
</dbReference>
<evidence type="ECO:0000256" key="3">
    <source>
        <dbReference type="ARBA" id="ARBA00022723"/>
    </source>
</evidence>
<evidence type="ECO:0000256" key="4">
    <source>
        <dbReference type="ARBA" id="ARBA00022741"/>
    </source>
</evidence>